<dbReference type="InterPro" id="IPR035926">
    <property type="entry name" value="NusB-like_sf"/>
</dbReference>
<dbReference type="GO" id="GO:0003723">
    <property type="term" value="F:RNA binding"/>
    <property type="evidence" value="ECO:0007669"/>
    <property type="project" value="UniProtKB-KW"/>
</dbReference>
<dbReference type="Pfam" id="PF01029">
    <property type="entry name" value="NusB"/>
    <property type="match status" value="1"/>
</dbReference>
<keyword evidence="2" id="KW-0889">Transcription antitermination</keyword>
<dbReference type="GO" id="GO:0009507">
    <property type="term" value="C:chloroplast"/>
    <property type="evidence" value="ECO:0007669"/>
    <property type="project" value="TreeGrafter"/>
</dbReference>
<dbReference type="InterPro" id="IPR006027">
    <property type="entry name" value="NusB_RsmB_TIM44"/>
</dbReference>
<proteinExistence type="evidence at transcript level"/>
<accession>A9NVY9</accession>
<feature type="domain" description="NusB/RsmB/TIM44" evidence="6">
    <location>
        <begin position="199"/>
        <end position="291"/>
    </location>
</feature>
<evidence type="ECO:0000256" key="2">
    <source>
        <dbReference type="ARBA" id="ARBA00022814"/>
    </source>
</evidence>
<dbReference type="SUPFAM" id="SSF48013">
    <property type="entry name" value="NusB-like"/>
    <property type="match status" value="1"/>
</dbReference>
<dbReference type="PANTHER" id="PTHR11078">
    <property type="entry name" value="N UTILIZATION SUBSTANCE PROTEIN B-RELATED"/>
    <property type="match status" value="1"/>
</dbReference>
<comment type="similarity">
    <text evidence="1">Belongs to the NusB family.</text>
</comment>
<organism evidence="7">
    <name type="scientific">Picea sitchensis</name>
    <name type="common">Sitka spruce</name>
    <name type="synonym">Pinus sitchensis</name>
    <dbReference type="NCBI Taxonomy" id="3332"/>
    <lineage>
        <taxon>Eukaryota</taxon>
        <taxon>Viridiplantae</taxon>
        <taxon>Streptophyta</taxon>
        <taxon>Embryophyta</taxon>
        <taxon>Tracheophyta</taxon>
        <taxon>Spermatophyta</taxon>
        <taxon>Pinopsida</taxon>
        <taxon>Pinidae</taxon>
        <taxon>Conifers I</taxon>
        <taxon>Pinales</taxon>
        <taxon>Pinaceae</taxon>
        <taxon>Picea</taxon>
    </lineage>
</organism>
<dbReference type="PANTHER" id="PTHR11078:SF3">
    <property type="entry name" value="ANTITERMINATION NUSB DOMAIN-CONTAINING PROTEIN"/>
    <property type="match status" value="1"/>
</dbReference>
<keyword evidence="4" id="KW-0805">Transcription regulation</keyword>
<evidence type="ECO:0000256" key="1">
    <source>
        <dbReference type="ARBA" id="ARBA00005952"/>
    </source>
</evidence>
<evidence type="ECO:0000256" key="3">
    <source>
        <dbReference type="ARBA" id="ARBA00022884"/>
    </source>
</evidence>
<dbReference type="EMBL" id="EF085495">
    <property type="protein sequence ID" value="ABK24800.1"/>
    <property type="molecule type" value="mRNA"/>
</dbReference>
<dbReference type="GO" id="GO:0031564">
    <property type="term" value="P:transcription antitermination"/>
    <property type="evidence" value="ECO:0007669"/>
    <property type="project" value="UniProtKB-KW"/>
</dbReference>
<protein>
    <recommendedName>
        <fullName evidence="6">NusB/RsmB/TIM44 domain-containing protein</fullName>
    </recommendedName>
</protein>
<dbReference type="AlphaFoldDB" id="A9NVY9"/>
<evidence type="ECO:0000256" key="5">
    <source>
        <dbReference type="ARBA" id="ARBA00023163"/>
    </source>
</evidence>
<sequence length="324" mass="36094">MTVSPTNLCLPMHSSSPPSVGFYKFKSRIVHGCHRNFLGSKNAGRINGKANCASAIDRLMVTRCISNVAQLEQSSYIYKGATGVCTQADWSSNLGSERLDKNGRFRSPRAAREFALVVLYEACVEGSDPLRLFERRMNMKTAMSAQFDQTLLEYYDHMHFCGTPLYTETEEQARVLQMEDEKEALTEAAILAAPPKLVYNKFVLSMTKKILAAVVERWDEQASILDESIPSKWKDESAGRILELCLMHIAMAEIVVLGTQYQVVINEAIDLAKRFCDGASPRIINGCLRSFIVKENFVGKIPSQSLKESRLQSAILETSSSNAS</sequence>
<reference evidence="7" key="1">
    <citation type="journal article" date="2008" name="BMC Genomics">
        <title>A conifer genomics resource of 200,000 spruce (Picea spp.) ESTs and 6,464 high-quality, sequence-finished full-length cDNAs for Sitka spruce (Picea sitchensis).</title>
        <authorList>
            <person name="Ralph S.G."/>
            <person name="Chun H.J."/>
            <person name="Kolosova N."/>
            <person name="Cooper D."/>
            <person name="Oddy C."/>
            <person name="Ritland C.E."/>
            <person name="Kirkpatrick R."/>
            <person name="Moore R."/>
            <person name="Barber S."/>
            <person name="Holt R.A."/>
            <person name="Jones S.J."/>
            <person name="Marra M.A."/>
            <person name="Douglas C.J."/>
            <person name="Ritland K."/>
            <person name="Bohlmann J."/>
        </authorList>
    </citation>
    <scope>NUCLEOTIDE SEQUENCE</scope>
    <source>
        <tissue evidence="7">Green portion of the leader tissue</tissue>
    </source>
</reference>
<evidence type="ECO:0000259" key="6">
    <source>
        <dbReference type="Pfam" id="PF01029"/>
    </source>
</evidence>
<evidence type="ECO:0000313" key="7">
    <source>
        <dbReference type="EMBL" id="ABK24800.1"/>
    </source>
</evidence>
<dbReference type="GO" id="GO:0006353">
    <property type="term" value="P:DNA-templated transcription termination"/>
    <property type="evidence" value="ECO:0007669"/>
    <property type="project" value="InterPro"/>
</dbReference>
<dbReference type="InterPro" id="IPR011605">
    <property type="entry name" value="NusB_fam"/>
</dbReference>
<keyword evidence="3" id="KW-0694">RNA-binding</keyword>
<keyword evidence="5" id="KW-0804">Transcription</keyword>
<evidence type="ECO:0000256" key="4">
    <source>
        <dbReference type="ARBA" id="ARBA00023015"/>
    </source>
</evidence>
<name>A9NVY9_PICSI</name>
<dbReference type="Gene3D" id="1.10.940.10">
    <property type="entry name" value="NusB-like"/>
    <property type="match status" value="1"/>
</dbReference>